<evidence type="ECO:0008006" key="4">
    <source>
        <dbReference type="Google" id="ProtNLM"/>
    </source>
</evidence>
<protein>
    <recommendedName>
        <fullName evidence="4">Integral membrane protein</fullName>
    </recommendedName>
</protein>
<gene>
    <name evidence="2" type="ORF">ACFPIJ_51985</name>
</gene>
<name>A0ABV9WG90_9ACTN</name>
<organism evidence="2 3">
    <name type="scientific">Dactylosporangium cerinum</name>
    <dbReference type="NCBI Taxonomy" id="1434730"/>
    <lineage>
        <taxon>Bacteria</taxon>
        <taxon>Bacillati</taxon>
        <taxon>Actinomycetota</taxon>
        <taxon>Actinomycetes</taxon>
        <taxon>Micromonosporales</taxon>
        <taxon>Micromonosporaceae</taxon>
        <taxon>Dactylosporangium</taxon>
    </lineage>
</organism>
<sequence length="160" mass="15790">MSAVTTDRPATTRGLPAPVLVGGAFVLSTVANVAFQVGDILFTDKDPHRPEGPISSITSISVVGVVALVIALAVALPLVKSPARAKVGAIVLGALSLVTVPLFWSGAPAIFGAAAAWLGGLTRGAQPQSGAARAFGIIGFVIAILGVVAVFAGALSAILG</sequence>
<feature type="transmembrane region" description="Helical" evidence="1">
    <location>
        <begin position="17"/>
        <end position="37"/>
    </location>
</feature>
<evidence type="ECO:0000313" key="2">
    <source>
        <dbReference type="EMBL" id="MFC5006331.1"/>
    </source>
</evidence>
<dbReference type="Proteomes" id="UP001595912">
    <property type="component" value="Unassembled WGS sequence"/>
</dbReference>
<keyword evidence="3" id="KW-1185">Reference proteome</keyword>
<dbReference type="RefSeq" id="WP_380126951.1">
    <property type="nucleotide sequence ID" value="NZ_JBHSIU010000098.1"/>
</dbReference>
<comment type="caution">
    <text evidence="2">The sequence shown here is derived from an EMBL/GenBank/DDBJ whole genome shotgun (WGS) entry which is preliminary data.</text>
</comment>
<proteinExistence type="predicted"/>
<evidence type="ECO:0000256" key="1">
    <source>
        <dbReference type="SAM" id="Phobius"/>
    </source>
</evidence>
<reference evidence="3" key="1">
    <citation type="journal article" date="2019" name="Int. J. Syst. Evol. Microbiol.">
        <title>The Global Catalogue of Microorganisms (GCM) 10K type strain sequencing project: providing services to taxonomists for standard genome sequencing and annotation.</title>
        <authorList>
            <consortium name="The Broad Institute Genomics Platform"/>
            <consortium name="The Broad Institute Genome Sequencing Center for Infectious Disease"/>
            <person name="Wu L."/>
            <person name="Ma J."/>
        </authorList>
    </citation>
    <scope>NUCLEOTIDE SEQUENCE [LARGE SCALE GENOMIC DNA]</scope>
    <source>
        <strain evidence="3">CGMCC 4.7152</strain>
    </source>
</reference>
<keyword evidence="1" id="KW-1133">Transmembrane helix</keyword>
<keyword evidence="1" id="KW-0812">Transmembrane</keyword>
<feature type="transmembrane region" description="Helical" evidence="1">
    <location>
        <begin position="57"/>
        <end position="79"/>
    </location>
</feature>
<accession>A0ABV9WG90</accession>
<keyword evidence="1" id="KW-0472">Membrane</keyword>
<feature type="transmembrane region" description="Helical" evidence="1">
    <location>
        <begin position="91"/>
        <end position="117"/>
    </location>
</feature>
<dbReference type="EMBL" id="JBHSIU010000098">
    <property type="protein sequence ID" value="MFC5006331.1"/>
    <property type="molecule type" value="Genomic_DNA"/>
</dbReference>
<evidence type="ECO:0000313" key="3">
    <source>
        <dbReference type="Proteomes" id="UP001595912"/>
    </source>
</evidence>
<feature type="transmembrane region" description="Helical" evidence="1">
    <location>
        <begin position="137"/>
        <end position="159"/>
    </location>
</feature>